<name>A0AAE6JJY2_9SPHI</name>
<reference evidence="8 10" key="2">
    <citation type="submission" date="2021-03" db="EMBL/GenBank/DDBJ databases">
        <title>Mucilaginibacter strains isolated from gold and copper mining confer multi heavy-metal resistance.</title>
        <authorList>
            <person name="Li Y."/>
        </authorList>
    </citation>
    <scope>NUCLEOTIDE SEQUENCE [LARGE SCALE GENOMIC DNA]</scope>
    <source>
        <strain evidence="8 10">P2-4</strain>
    </source>
</reference>
<gene>
    <name evidence="7" type="ORF">DIU31_027795</name>
    <name evidence="8" type="ORF">J3L21_33225</name>
</gene>
<evidence type="ECO:0000256" key="5">
    <source>
        <dbReference type="SAM" id="Phobius"/>
    </source>
</evidence>
<evidence type="ECO:0000313" key="7">
    <source>
        <dbReference type="EMBL" id="QEM07124.1"/>
    </source>
</evidence>
<dbReference type="GO" id="GO:0033177">
    <property type="term" value="C:proton-transporting two-sector ATPase complex, proton-transporting domain"/>
    <property type="evidence" value="ECO:0007669"/>
    <property type="project" value="InterPro"/>
</dbReference>
<dbReference type="GO" id="GO:0015078">
    <property type="term" value="F:proton transmembrane transporter activity"/>
    <property type="evidence" value="ECO:0007669"/>
    <property type="project" value="InterPro"/>
</dbReference>
<dbReference type="InterPro" id="IPR002379">
    <property type="entry name" value="ATPase_proteolipid_c-like_dom"/>
</dbReference>
<feature type="transmembrane region" description="Helical" evidence="5">
    <location>
        <begin position="81"/>
        <end position="101"/>
    </location>
</feature>
<evidence type="ECO:0000313" key="9">
    <source>
        <dbReference type="Proteomes" id="UP000250557"/>
    </source>
</evidence>
<protein>
    <submittedName>
        <fullName evidence="7">V-type ATP synthase subunit K</fullName>
    </submittedName>
</protein>
<dbReference type="RefSeq" id="WP_112658756.1">
    <property type="nucleotide sequence ID" value="NZ_CP043451.1"/>
</dbReference>
<feature type="transmembrane region" description="Helical" evidence="5">
    <location>
        <begin position="121"/>
        <end position="145"/>
    </location>
</feature>
<feature type="transmembrane region" description="Helical" evidence="5">
    <location>
        <begin position="47"/>
        <end position="69"/>
    </location>
</feature>
<reference evidence="7 9" key="1">
    <citation type="submission" date="2019-08" db="EMBL/GenBank/DDBJ databases">
        <title>Comparative genome analysis confer to the adaptation heavy metal polluted environment.</title>
        <authorList>
            <person name="Li Y."/>
        </authorList>
    </citation>
    <scope>NUCLEOTIDE SEQUENCE [LARGE SCALE GENOMIC DNA]</scope>
    <source>
        <strain evidence="7 9">P2</strain>
    </source>
</reference>
<feature type="domain" description="V-ATPase proteolipid subunit C-like" evidence="6">
    <location>
        <begin position="87"/>
        <end position="145"/>
    </location>
</feature>
<evidence type="ECO:0000259" key="6">
    <source>
        <dbReference type="Pfam" id="PF00137"/>
    </source>
</evidence>
<keyword evidence="10" id="KW-1185">Reference proteome</keyword>
<sequence length="149" mass="15410">MTNLLIAYTGLALMIILPGIGSAIGVSIGSNATIGALKKRPDAFGNYMLLSALSGTHGLFGFAAFFIFYSKAVFTPAITPFAATAVFGAGLIFVVATYAAIRQGQICANGIAEIASGNDVFGKTMILAVFPELYSILAFAAAFLISNKI</sequence>
<dbReference type="CDD" id="cd18180">
    <property type="entry name" value="ATP-synt_Vo_Ao_c_NTPK_rpt2"/>
    <property type="match status" value="1"/>
</dbReference>
<dbReference type="EMBL" id="CP043451">
    <property type="protein sequence ID" value="QEM07124.1"/>
    <property type="molecule type" value="Genomic_DNA"/>
</dbReference>
<feature type="domain" description="V-ATPase proteolipid subunit C-like" evidence="6">
    <location>
        <begin position="10"/>
        <end position="67"/>
    </location>
</feature>
<evidence type="ECO:0000313" key="8">
    <source>
        <dbReference type="EMBL" id="QTE50332.1"/>
    </source>
</evidence>
<dbReference type="AlphaFoldDB" id="A0AAE6JJY2"/>
<dbReference type="EMBL" id="CP071880">
    <property type="protein sequence ID" value="QTE50332.1"/>
    <property type="molecule type" value="Genomic_DNA"/>
</dbReference>
<comment type="subcellular location">
    <subcellularLocation>
        <location evidence="1">Membrane</location>
        <topology evidence="1">Multi-pass membrane protein</topology>
    </subcellularLocation>
</comment>
<organism evidence="7 9">
    <name type="scientific">Mucilaginibacter rubeus</name>
    <dbReference type="NCBI Taxonomy" id="2027860"/>
    <lineage>
        <taxon>Bacteria</taxon>
        <taxon>Pseudomonadati</taxon>
        <taxon>Bacteroidota</taxon>
        <taxon>Sphingobacteriia</taxon>
        <taxon>Sphingobacteriales</taxon>
        <taxon>Sphingobacteriaceae</taxon>
        <taxon>Mucilaginibacter</taxon>
    </lineage>
</organism>
<dbReference type="Gene3D" id="1.20.120.610">
    <property type="entry name" value="lithium bound rotor ring of v- atpase"/>
    <property type="match status" value="1"/>
</dbReference>
<dbReference type="SUPFAM" id="SSF81333">
    <property type="entry name" value="F1F0 ATP synthase subunit C"/>
    <property type="match status" value="2"/>
</dbReference>
<dbReference type="Pfam" id="PF00137">
    <property type="entry name" value="ATP-synt_C"/>
    <property type="match status" value="2"/>
</dbReference>
<keyword evidence="2 5" id="KW-0812">Transmembrane</keyword>
<evidence type="ECO:0000256" key="2">
    <source>
        <dbReference type="ARBA" id="ARBA00022692"/>
    </source>
</evidence>
<evidence type="ECO:0000256" key="1">
    <source>
        <dbReference type="ARBA" id="ARBA00004141"/>
    </source>
</evidence>
<accession>A0AAE6JJY2</accession>
<keyword evidence="3 5" id="KW-1133">Transmembrane helix</keyword>
<dbReference type="CDD" id="cd18179">
    <property type="entry name" value="ATP-synt_Vo_Ao_c_NTPK_rpt1"/>
    <property type="match status" value="1"/>
</dbReference>
<dbReference type="Proteomes" id="UP000663940">
    <property type="component" value="Chromosome"/>
</dbReference>
<evidence type="ECO:0000256" key="3">
    <source>
        <dbReference type="ARBA" id="ARBA00022989"/>
    </source>
</evidence>
<keyword evidence="4 5" id="KW-0472">Membrane</keyword>
<dbReference type="InterPro" id="IPR035921">
    <property type="entry name" value="F/V-ATP_Csub_sf"/>
</dbReference>
<evidence type="ECO:0000313" key="10">
    <source>
        <dbReference type="Proteomes" id="UP000663940"/>
    </source>
</evidence>
<evidence type="ECO:0000256" key="4">
    <source>
        <dbReference type="ARBA" id="ARBA00023136"/>
    </source>
</evidence>
<proteinExistence type="predicted"/>
<dbReference type="Proteomes" id="UP000250557">
    <property type="component" value="Chromosome"/>
</dbReference>